<dbReference type="SMART" id="SM00066">
    <property type="entry name" value="GAL4"/>
    <property type="match status" value="1"/>
</dbReference>
<dbReference type="InterPro" id="IPR001138">
    <property type="entry name" value="Zn2Cys6_DnaBD"/>
</dbReference>
<organism evidence="3 5">
    <name type="scientific">Gibberella zeae (strain ATCC MYA-4620 / CBS 123657 / FGSC 9075 / NRRL 31084 / PH-1)</name>
    <name type="common">Wheat head blight fungus</name>
    <name type="synonym">Fusarium graminearum</name>
    <dbReference type="NCBI Taxonomy" id="229533"/>
    <lineage>
        <taxon>Eukaryota</taxon>
        <taxon>Fungi</taxon>
        <taxon>Dikarya</taxon>
        <taxon>Ascomycota</taxon>
        <taxon>Pezizomycotina</taxon>
        <taxon>Sordariomycetes</taxon>
        <taxon>Hypocreomycetidae</taxon>
        <taxon>Hypocreales</taxon>
        <taxon>Nectriaceae</taxon>
        <taxon>Fusarium</taxon>
    </lineage>
</organism>
<dbReference type="GO" id="GO:0008270">
    <property type="term" value="F:zinc ion binding"/>
    <property type="evidence" value="ECO:0007669"/>
    <property type="project" value="InterPro"/>
</dbReference>
<evidence type="ECO:0000256" key="1">
    <source>
        <dbReference type="ARBA" id="ARBA00023242"/>
    </source>
</evidence>
<accession>A0A098DH75</accession>
<dbReference type="CDD" id="cd00067">
    <property type="entry name" value="GAL4"/>
    <property type="match status" value="1"/>
</dbReference>
<proteinExistence type="predicted"/>
<reference evidence="4 5" key="1">
    <citation type="journal article" date="2007" name="Science">
        <title>The Fusarium graminearum genome reveals a link between localized polymorphism and pathogen specialization.</title>
        <authorList>
            <person name="Cuomo C.A."/>
            <person name="Gueldener U."/>
            <person name="Xu J.-R."/>
            <person name="Trail F."/>
            <person name="Turgeon B.G."/>
            <person name="Di Pietro A."/>
            <person name="Walton J.D."/>
            <person name="Ma L.-J."/>
            <person name="Baker S.E."/>
            <person name="Rep M."/>
            <person name="Adam G."/>
            <person name="Antoniw J."/>
            <person name="Baldwin T."/>
            <person name="Calvo S.E."/>
            <person name="Chang Y.-L."/>
            <person name="DeCaprio D."/>
            <person name="Gale L.R."/>
            <person name="Gnerre S."/>
            <person name="Goswami R.S."/>
            <person name="Hammond-Kosack K."/>
            <person name="Harris L.J."/>
            <person name="Hilburn K."/>
            <person name="Kennell J.C."/>
            <person name="Kroken S."/>
            <person name="Magnuson J.K."/>
            <person name="Mannhaupt G."/>
            <person name="Mauceli E.W."/>
            <person name="Mewes H.-W."/>
            <person name="Mitterbauer R."/>
            <person name="Muehlbauer G."/>
            <person name="Muensterkoetter M."/>
            <person name="Nelson D."/>
            <person name="O'Donnell K."/>
            <person name="Ouellet T."/>
            <person name="Qi W."/>
            <person name="Quesneville H."/>
            <person name="Roncero M.I.G."/>
            <person name="Seong K.-Y."/>
            <person name="Tetko I.V."/>
            <person name="Urban M."/>
            <person name="Waalwijk C."/>
            <person name="Ward T.J."/>
            <person name="Yao J."/>
            <person name="Birren B.W."/>
            <person name="Kistler H.C."/>
        </authorList>
    </citation>
    <scope>NUCLEOTIDE SEQUENCE [LARGE SCALE GENOMIC DNA]</scope>
    <source>
        <strain evidence="5">ATCC MYA-4620 / CBS 123657 / FGSC 9075 / NRRL 31084 / PH-1</strain>
        <strain evidence="4">PH-1 / ATCC MYA-4620 / FGSC 9075 / NRRL 31084</strain>
    </source>
</reference>
<reference evidence="4 5" key="2">
    <citation type="journal article" date="2010" name="Nature">
        <title>Comparative genomics reveals mobile pathogenicity chromosomes in Fusarium.</title>
        <authorList>
            <person name="Ma L.J."/>
            <person name="van der Does H.C."/>
            <person name="Borkovich K.A."/>
            <person name="Coleman J.J."/>
            <person name="Daboussi M.J."/>
            <person name="Di Pietro A."/>
            <person name="Dufresne M."/>
            <person name="Freitag M."/>
            <person name="Grabherr M."/>
            <person name="Henrissat B."/>
            <person name="Houterman P.M."/>
            <person name="Kang S."/>
            <person name="Shim W.B."/>
            <person name="Woloshuk C."/>
            <person name="Xie X."/>
            <person name="Xu J.R."/>
            <person name="Antoniw J."/>
            <person name="Baker S.E."/>
            <person name="Bluhm B.H."/>
            <person name="Breakspear A."/>
            <person name="Brown D.W."/>
            <person name="Butchko R.A."/>
            <person name="Chapman S."/>
            <person name="Coulson R."/>
            <person name="Coutinho P.M."/>
            <person name="Danchin E.G."/>
            <person name="Diener A."/>
            <person name="Gale L.R."/>
            <person name="Gardiner D.M."/>
            <person name="Goff S."/>
            <person name="Hammond-Kosack K.E."/>
            <person name="Hilburn K."/>
            <person name="Hua-Van A."/>
            <person name="Jonkers W."/>
            <person name="Kazan K."/>
            <person name="Kodira C.D."/>
            <person name="Koehrsen M."/>
            <person name="Kumar L."/>
            <person name="Lee Y.H."/>
            <person name="Li L."/>
            <person name="Manners J.M."/>
            <person name="Miranda-Saavedra D."/>
            <person name="Mukherjee M."/>
            <person name="Park G."/>
            <person name="Park J."/>
            <person name="Park S.Y."/>
            <person name="Proctor R.H."/>
            <person name="Regev A."/>
            <person name="Ruiz-Roldan M.C."/>
            <person name="Sain D."/>
            <person name="Sakthikumar S."/>
            <person name="Sykes S."/>
            <person name="Schwartz D.C."/>
            <person name="Turgeon B.G."/>
            <person name="Wapinski I."/>
            <person name="Yoder O."/>
            <person name="Young S."/>
            <person name="Zeng Q."/>
            <person name="Zhou S."/>
            <person name="Galagan J."/>
            <person name="Cuomo C.A."/>
            <person name="Kistler H.C."/>
            <person name="Rep M."/>
        </authorList>
    </citation>
    <scope>GENOME REANNOTATION</scope>
    <source>
        <strain evidence="5">ATCC MYA-4620 / CBS 123657 / FGSC 9075 / NRRL 31084 / PH-1</strain>
        <strain evidence="4">PH-1 / ATCC MYA-4620 / FGSC 9075 / NRRL 31084</strain>
    </source>
</reference>
<dbReference type="RefSeq" id="XP_011322202.1">
    <property type="nucleotide sequence ID" value="XM_011323900.1"/>
</dbReference>
<dbReference type="VEuPathDB" id="FungiDB:FGRAMPH1_01G13051"/>
<dbReference type="InterPro" id="IPR053178">
    <property type="entry name" value="Osmoadaptation_assoc"/>
</dbReference>
<dbReference type="Proteomes" id="UP000070720">
    <property type="component" value="Chromosome 2"/>
</dbReference>
<dbReference type="PHI-base" id="PHI:1948"/>
<evidence type="ECO:0000313" key="4">
    <source>
        <dbReference type="EnsemblFungi" id="CEF78329"/>
    </source>
</evidence>
<evidence type="ECO:0000259" key="2">
    <source>
        <dbReference type="PROSITE" id="PS50048"/>
    </source>
</evidence>
<dbReference type="EMBL" id="HG970333">
    <property type="protein sequence ID" value="CEF78329.1"/>
    <property type="molecule type" value="Genomic_DNA"/>
</dbReference>
<dbReference type="PANTHER" id="PTHR38111">
    <property type="entry name" value="ZN(2)-C6 FUNGAL-TYPE DOMAIN-CONTAINING PROTEIN-RELATED"/>
    <property type="match status" value="1"/>
</dbReference>
<dbReference type="PROSITE" id="PS50048">
    <property type="entry name" value="ZN2_CY6_FUNGAL_2"/>
    <property type="match status" value="1"/>
</dbReference>
<dbReference type="STRING" id="229533.I1RI81"/>
<dbReference type="InterPro" id="IPR036864">
    <property type="entry name" value="Zn2-C6_fun-type_DNA-bd_sf"/>
</dbReference>
<dbReference type="InParanoid" id="I1RI81"/>
<keyword evidence="1" id="KW-0539">Nucleus</keyword>
<dbReference type="AlphaFoldDB" id="I1RI81"/>
<reference evidence="4" key="4">
    <citation type="submission" date="2017-01" db="UniProtKB">
        <authorList>
            <consortium name="EnsemblFungi"/>
        </authorList>
    </citation>
    <scope>IDENTIFICATION</scope>
    <source>
        <strain evidence="4">PH-1 / ATCC MYA-4620 / FGSC 9075 / NRRL 31084</strain>
    </source>
</reference>
<dbReference type="KEGG" id="fgr:FGSG_03508"/>
<reference evidence="3 5" key="3">
    <citation type="journal article" date="2015" name="BMC Genomics">
        <title>The completed genome sequence of the pathogenic ascomycete fungus Fusarium graminearum.</title>
        <authorList>
            <person name="King R."/>
            <person name="Urban M."/>
            <person name="Hammond-Kosack M.C."/>
            <person name="Hassani-Pak K."/>
            <person name="Hammond-Kosack K.E."/>
        </authorList>
    </citation>
    <scope>NUCLEOTIDE SEQUENCE [LARGE SCALE GENOMIC DNA]</scope>
    <source>
        <strain evidence="5">ATCC MYA-4620 / CBS 123657 / FGSC 9075 / NRRL 31084 / PH-1</strain>
        <strain evidence="3">PH-1</strain>
    </source>
</reference>
<dbReference type="GO" id="GO:0000981">
    <property type="term" value="F:DNA-binding transcription factor activity, RNA polymerase II-specific"/>
    <property type="evidence" value="ECO:0007669"/>
    <property type="project" value="InterPro"/>
</dbReference>
<keyword evidence="5" id="KW-1185">Reference proteome</keyword>
<evidence type="ECO:0000313" key="3">
    <source>
        <dbReference type="EMBL" id="CEF78329.1"/>
    </source>
</evidence>
<sequence length="534" mass="59629">MVGVPGRSKGCITCRKRKKGCDKKMPFCGQCIALNIPCGGYDKQSIWLNSKGSAQTSYTKSSQSDSLDIKPISKPPPRTQKFTGLFWVDYLSGGNGFSLKASGTTSFQRMRLYEDLSRVEPALQYVAMALSTATLGANSNDMQLTRMSQQAYGLALQQMAISLNAFRQDKDGMLAAIQLMRVYEVCRPILLAVAVLTERQQLFGTVFIDDPRRPTAQGFKKHIDGETALILSRGPDDTWSSMGRQLLADGCLTLINACISRRTRSPFSQHQWKRTPLWRSVTNSPLNKLIDILVEIPGLLEDLDFLRQASHSMKSEELADRLNNACRECEFGLLAWEVEIGDILNTYDYTVVGKVLPRPNNDDDLAVIYLSCYYWMTCLMVYSTLGFCELEETKTSTKRDLMDCPSQRIATTYAYRIAHAIHLLFQPPAGDYSSVAAFFPLGNAIRYLIMTETYGGQRTMSNERLLLTKVFAGPLLGSFVGQFLKNLQADDGVDYGYPAERLVGMVGVEFRARVWWCGMQRAGVPDMPVEGACL</sequence>
<evidence type="ECO:0000313" key="5">
    <source>
        <dbReference type="Proteomes" id="UP000070720"/>
    </source>
</evidence>
<dbReference type="Gene3D" id="4.10.240.10">
    <property type="entry name" value="Zn(2)-C6 fungal-type DNA-binding domain"/>
    <property type="match status" value="1"/>
</dbReference>
<feature type="domain" description="Zn(2)-C6 fungal-type" evidence="2">
    <location>
        <begin position="10"/>
        <end position="38"/>
    </location>
</feature>
<dbReference type="HOGENOM" id="CLU_021599_2_2_1"/>
<name>I1RI81_GIBZE</name>
<accession>I1RI81</accession>
<dbReference type="Pfam" id="PF00172">
    <property type="entry name" value="Zn_clus"/>
    <property type="match status" value="1"/>
</dbReference>
<protein>
    <submittedName>
        <fullName evidence="3">Chromosome 2, complete genome</fullName>
    </submittedName>
</protein>
<dbReference type="SUPFAM" id="SSF57701">
    <property type="entry name" value="Zn2/Cys6 DNA-binding domain"/>
    <property type="match status" value="1"/>
</dbReference>
<gene>
    <name evidence="4" type="primary">FG03508.1</name>
    <name evidence="3" type="ORF">FGRAMPH1_01T13051</name>
</gene>
<dbReference type="OrthoDB" id="3525185at2759"/>
<dbReference type="PANTHER" id="PTHR38111:SF11">
    <property type="entry name" value="TRANSCRIPTION FACTOR DOMAIN-CONTAINING PROTEIN-RELATED"/>
    <property type="match status" value="1"/>
</dbReference>
<dbReference type="PROSITE" id="PS00463">
    <property type="entry name" value="ZN2_CY6_FUNGAL_1"/>
    <property type="match status" value="1"/>
</dbReference>
<dbReference type="eggNOG" id="ENOG502SNQ1">
    <property type="taxonomic scope" value="Eukaryota"/>
</dbReference>
<dbReference type="EnsemblFungi" id="CEF78329">
    <property type="protein sequence ID" value="CEF78329"/>
    <property type="gene ID" value="FGRRES_03508"/>
</dbReference>